<name>A0A9Q3FPY2_9BASI</name>
<sequence length="103" mass="11799">MQDSRNFTTSQRSASTFDTHIENPETRLMIIPVVRCEKLPTSRSRNLPVSVEEPIYGRKAAGVKSSAQPVDRENELLPSIEEAFESRKDKHTSERLETNVLQW</sequence>
<gene>
    <name evidence="2" type="ORF">O181_081022</name>
</gene>
<reference evidence="2" key="1">
    <citation type="submission" date="2021-03" db="EMBL/GenBank/DDBJ databases">
        <title>Draft genome sequence of rust myrtle Austropuccinia psidii MF-1, a brazilian biotype.</title>
        <authorList>
            <person name="Quecine M.C."/>
            <person name="Pachon D.M.R."/>
            <person name="Bonatelli M.L."/>
            <person name="Correr F.H."/>
            <person name="Franceschini L.M."/>
            <person name="Leite T.F."/>
            <person name="Margarido G.R.A."/>
            <person name="Almeida C.A."/>
            <person name="Ferrarezi J.A."/>
            <person name="Labate C.A."/>
        </authorList>
    </citation>
    <scope>NUCLEOTIDE SEQUENCE</scope>
    <source>
        <strain evidence="2">MF-1</strain>
    </source>
</reference>
<protein>
    <submittedName>
        <fullName evidence="2">Uncharacterized protein</fullName>
    </submittedName>
</protein>
<dbReference type="EMBL" id="AVOT02045973">
    <property type="protein sequence ID" value="MBW0541307.1"/>
    <property type="molecule type" value="Genomic_DNA"/>
</dbReference>
<keyword evidence="3" id="KW-1185">Reference proteome</keyword>
<evidence type="ECO:0000313" key="2">
    <source>
        <dbReference type="EMBL" id="MBW0541307.1"/>
    </source>
</evidence>
<feature type="region of interest" description="Disordered" evidence="1">
    <location>
        <begin position="1"/>
        <end position="21"/>
    </location>
</feature>
<evidence type="ECO:0000256" key="1">
    <source>
        <dbReference type="SAM" id="MobiDB-lite"/>
    </source>
</evidence>
<accession>A0A9Q3FPY2</accession>
<proteinExistence type="predicted"/>
<evidence type="ECO:0000313" key="3">
    <source>
        <dbReference type="Proteomes" id="UP000765509"/>
    </source>
</evidence>
<comment type="caution">
    <text evidence="2">The sequence shown here is derived from an EMBL/GenBank/DDBJ whole genome shotgun (WGS) entry which is preliminary data.</text>
</comment>
<dbReference type="AlphaFoldDB" id="A0A9Q3FPY2"/>
<organism evidence="2 3">
    <name type="scientific">Austropuccinia psidii MF-1</name>
    <dbReference type="NCBI Taxonomy" id="1389203"/>
    <lineage>
        <taxon>Eukaryota</taxon>
        <taxon>Fungi</taxon>
        <taxon>Dikarya</taxon>
        <taxon>Basidiomycota</taxon>
        <taxon>Pucciniomycotina</taxon>
        <taxon>Pucciniomycetes</taxon>
        <taxon>Pucciniales</taxon>
        <taxon>Sphaerophragmiaceae</taxon>
        <taxon>Austropuccinia</taxon>
    </lineage>
</organism>
<feature type="compositionally biased region" description="Polar residues" evidence="1">
    <location>
        <begin position="1"/>
        <end position="18"/>
    </location>
</feature>
<dbReference type="Proteomes" id="UP000765509">
    <property type="component" value="Unassembled WGS sequence"/>
</dbReference>